<proteinExistence type="predicted"/>
<name>A0ABQ5ZT77_9HYPH</name>
<protein>
    <submittedName>
        <fullName evidence="1">Uncharacterized protein</fullName>
    </submittedName>
</protein>
<keyword evidence="2" id="KW-1185">Reference proteome</keyword>
<dbReference type="Proteomes" id="UP001156702">
    <property type="component" value="Unassembled WGS sequence"/>
</dbReference>
<dbReference type="InterPro" id="IPR008767">
    <property type="entry name" value="Phage_SPP1_head-tail_adaptor"/>
</dbReference>
<dbReference type="Gene3D" id="2.40.10.270">
    <property type="entry name" value="Bacteriophage SPP1 head-tail adaptor protein"/>
    <property type="match status" value="1"/>
</dbReference>
<comment type="caution">
    <text evidence="1">The sequence shown here is derived from an EMBL/GenBank/DDBJ whole genome shotgun (WGS) entry which is preliminary data.</text>
</comment>
<dbReference type="EMBL" id="BSOP01000069">
    <property type="protein sequence ID" value="GLR55137.1"/>
    <property type="molecule type" value="Genomic_DNA"/>
</dbReference>
<dbReference type="InterPro" id="IPR038666">
    <property type="entry name" value="SSP1_head-tail_sf"/>
</dbReference>
<dbReference type="RefSeq" id="WP_245082995.1">
    <property type="nucleotide sequence ID" value="NZ_BSOP01000069.1"/>
</dbReference>
<evidence type="ECO:0000313" key="2">
    <source>
        <dbReference type="Proteomes" id="UP001156702"/>
    </source>
</evidence>
<sequence>MTAQRFGAGRLHHRVGWDRRENAADGYGGTKSRYAEQFECLASLVPLRGGEGVLAARLVGRQPFIVQVRADSRTRLIAHGWRMREVRKGEWIGSGAGRRWSGTTYLVKSITFSKDHSLFLDVLVESEGAV</sequence>
<organism evidence="1 2">
    <name type="scientific">Shinella yambaruensis</name>
    <dbReference type="NCBI Taxonomy" id="415996"/>
    <lineage>
        <taxon>Bacteria</taxon>
        <taxon>Pseudomonadati</taxon>
        <taxon>Pseudomonadota</taxon>
        <taxon>Alphaproteobacteria</taxon>
        <taxon>Hyphomicrobiales</taxon>
        <taxon>Rhizobiaceae</taxon>
        <taxon>Shinella</taxon>
    </lineage>
</organism>
<evidence type="ECO:0000313" key="1">
    <source>
        <dbReference type="EMBL" id="GLR55137.1"/>
    </source>
</evidence>
<reference evidence="2" key="1">
    <citation type="journal article" date="2019" name="Int. J. Syst. Evol. Microbiol.">
        <title>The Global Catalogue of Microorganisms (GCM) 10K type strain sequencing project: providing services to taxonomists for standard genome sequencing and annotation.</title>
        <authorList>
            <consortium name="The Broad Institute Genomics Platform"/>
            <consortium name="The Broad Institute Genome Sequencing Center for Infectious Disease"/>
            <person name="Wu L."/>
            <person name="Ma J."/>
        </authorList>
    </citation>
    <scope>NUCLEOTIDE SEQUENCE [LARGE SCALE GENOMIC DNA]</scope>
    <source>
        <strain evidence="2">NBRC 102122</strain>
    </source>
</reference>
<dbReference type="Pfam" id="PF05521">
    <property type="entry name" value="Phage_HCP"/>
    <property type="match status" value="1"/>
</dbReference>
<gene>
    <name evidence="1" type="ORF">GCM10007923_63580</name>
</gene>
<accession>A0ABQ5ZT77</accession>